<name>W4IY28_PLAFP</name>
<organism evidence="2 3">
    <name type="scientific">Plasmodium falciparum (isolate Palo Alto / Uganda)</name>
    <dbReference type="NCBI Taxonomy" id="57270"/>
    <lineage>
        <taxon>Eukaryota</taxon>
        <taxon>Sar</taxon>
        <taxon>Alveolata</taxon>
        <taxon>Apicomplexa</taxon>
        <taxon>Aconoidasida</taxon>
        <taxon>Haemosporida</taxon>
        <taxon>Plasmodiidae</taxon>
        <taxon>Plasmodium</taxon>
        <taxon>Plasmodium (Laverania)</taxon>
    </lineage>
</organism>
<sequence length="35" mass="4220">MYTKLYIYIYIYMYIFGGNNTSILLQYILKTKCGL</sequence>
<dbReference type="EMBL" id="KI927383">
    <property type="protein sequence ID" value="ETW54880.1"/>
    <property type="molecule type" value="Genomic_DNA"/>
</dbReference>
<evidence type="ECO:0000313" key="3">
    <source>
        <dbReference type="Proteomes" id="UP000019103"/>
    </source>
</evidence>
<gene>
    <name evidence="2" type="ORF">PFUGPA_03482</name>
</gene>
<reference evidence="2 3" key="1">
    <citation type="submission" date="2013-02" db="EMBL/GenBank/DDBJ databases">
        <title>The Genome Annotation of Plasmodium falciparum Palo Alto/Uganda.</title>
        <authorList>
            <consortium name="The Broad Institute Genome Sequencing Platform"/>
            <consortium name="The Broad Institute Genome Sequencing Center for Infectious Disease"/>
            <person name="Neafsey D."/>
            <person name="Hoffman S."/>
            <person name="Volkman S."/>
            <person name="Rosenthal P."/>
            <person name="Walker B."/>
            <person name="Young S.K."/>
            <person name="Zeng Q."/>
            <person name="Gargeya S."/>
            <person name="Fitzgerald M."/>
            <person name="Haas B."/>
            <person name="Abouelleil A."/>
            <person name="Allen A.W."/>
            <person name="Alvarado L."/>
            <person name="Arachchi H.M."/>
            <person name="Berlin A.M."/>
            <person name="Chapman S.B."/>
            <person name="Gainer-Dewar J."/>
            <person name="Goldberg J."/>
            <person name="Griggs A."/>
            <person name="Gujja S."/>
            <person name="Hansen M."/>
            <person name="Howarth C."/>
            <person name="Imamovic A."/>
            <person name="Ireland A."/>
            <person name="Larimer J."/>
            <person name="McCowan C."/>
            <person name="Murphy C."/>
            <person name="Pearson M."/>
            <person name="Poon T.W."/>
            <person name="Priest M."/>
            <person name="Roberts A."/>
            <person name="Saif S."/>
            <person name="Shea T."/>
            <person name="Sisk P."/>
            <person name="Sykes S."/>
            <person name="Wortman J."/>
            <person name="Nusbaum C."/>
            <person name="Birren B."/>
        </authorList>
    </citation>
    <scope>NUCLEOTIDE SEQUENCE [LARGE SCALE GENOMIC DNA]</scope>
    <source>
        <strain evidence="2 3">Palo Alto/Uganda</strain>
    </source>
</reference>
<keyword evidence="1" id="KW-0812">Transmembrane</keyword>
<dbReference type="Proteomes" id="UP000019103">
    <property type="component" value="Unassembled WGS sequence"/>
</dbReference>
<accession>W4IY28</accession>
<protein>
    <submittedName>
        <fullName evidence="2">Uncharacterized protein</fullName>
    </submittedName>
</protein>
<keyword evidence="1" id="KW-0472">Membrane</keyword>
<evidence type="ECO:0000256" key="1">
    <source>
        <dbReference type="SAM" id="Phobius"/>
    </source>
</evidence>
<reference evidence="2 3" key="2">
    <citation type="submission" date="2013-02" db="EMBL/GenBank/DDBJ databases">
        <title>The Genome Sequence of Plasmodium falciparum Palo Alto/Uganda.</title>
        <authorList>
            <consortium name="The Broad Institute Genome Sequencing Platform"/>
            <consortium name="The Broad Institute Genome Sequencing Center for Infectious Disease"/>
            <person name="Neafsey D."/>
            <person name="Cheeseman I."/>
            <person name="Volkman S."/>
            <person name="Adams J."/>
            <person name="Walker B."/>
            <person name="Young S.K."/>
            <person name="Zeng Q."/>
            <person name="Gargeya S."/>
            <person name="Fitzgerald M."/>
            <person name="Haas B."/>
            <person name="Abouelleil A."/>
            <person name="Alvarado L."/>
            <person name="Arachchi H.M."/>
            <person name="Berlin A.M."/>
            <person name="Chapman S.B."/>
            <person name="Dewar J."/>
            <person name="Goldberg J."/>
            <person name="Griggs A."/>
            <person name="Gujja S."/>
            <person name="Hansen M."/>
            <person name="Howarth C."/>
            <person name="Imamovic A."/>
            <person name="Larimer J."/>
            <person name="McCowan C."/>
            <person name="Murphy C."/>
            <person name="Neiman D."/>
            <person name="Pearson M."/>
            <person name="Priest M."/>
            <person name="Roberts A."/>
            <person name="Saif S."/>
            <person name="Shea T."/>
            <person name="Sisk P."/>
            <person name="Sykes S."/>
            <person name="Wortman J."/>
            <person name="Nusbaum C."/>
            <person name="Birren B."/>
        </authorList>
    </citation>
    <scope>NUCLEOTIDE SEQUENCE [LARGE SCALE GENOMIC DNA]</scope>
    <source>
        <strain evidence="2 3">Palo Alto/Uganda</strain>
    </source>
</reference>
<dbReference type="AlphaFoldDB" id="W4IY28"/>
<feature type="transmembrane region" description="Helical" evidence="1">
    <location>
        <begin position="6"/>
        <end position="29"/>
    </location>
</feature>
<proteinExistence type="predicted"/>
<keyword evidence="1" id="KW-1133">Transmembrane helix</keyword>
<evidence type="ECO:0000313" key="2">
    <source>
        <dbReference type="EMBL" id="ETW54880.1"/>
    </source>
</evidence>